<organism evidence="3">
    <name type="scientific">uncultured gamma proteobacterium eBACHOT4E07</name>
    <dbReference type="NCBI Taxonomy" id="279908"/>
    <lineage>
        <taxon>Bacteria</taxon>
        <taxon>Pseudomonadati</taxon>
        <taxon>Pseudomonadota</taxon>
        <taxon>Gammaproteobacteria</taxon>
        <taxon>SAR86 cluster</taxon>
        <taxon>environmental samples</taxon>
    </lineage>
</organism>
<evidence type="ECO:0000256" key="1">
    <source>
        <dbReference type="ARBA" id="ARBA00009477"/>
    </source>
</evidence>
<dbReference type="SUPFAM" id="SSF111369">
    <property type="entry name" value="HlyD-like secretion proteins"/>
    <property type="match status" value="1"/>
</dbReference>
<dbReference type="GO" id="GO:0015562">
    <property type="term" value="F:efflux transmembrane transporter activity"/>
    <property type="evidence" value="ECO:0007669"/>
    <property type="project" value="TreeGrafter"/>
</dbReference>
<dbReference type="Gene3D" id="1.10.287.470">
    <property type="entry name" value="Helix hairpin bin"/>
    <property type="match status" value="1"/>
</dbReference>
<sequence length="321" mass="36236">MIKIFNTLVLFLVSLNIYSIEVLEVEILDSYQLKKEFPGKLLPVEQSKLAFEIPGKIKFIYVDVGDKVEKGQILAKLDDREANARLNQAKASYELSVQVFDRFEDLRQQGHISIQDLDKARSDLTIAESQYEFYKVKLEQTNLMSPYSGIIQSRFLDSGTVITQGIPILEIIDSNYVEAHISVPVLYLNDMEIGNEYDFEVDGKKTKAEFSRLAPMSPGGSDSRLAIFKFKSFVNPGSIAKLNIKINKQSRGTWVPLRSLSQSDQGLWALYTINEENTVVRDLVEIVYFEDQYAFVNGTIKDGDLIVLGGATKIIPGKKID</sequence>
<reference evidence="3" key="1">
    <citation type="journal article" date="2004" name="Environ. Microbiol.">
        <title>Different SAR86 subgroups harbour divergent proteorhodopsins.</title>
        <authorList>
            <person name="Sabehi G."/>
            <person name="Beja O."/>
            <person name="Suzuki M.T."/>
            <person name="Preston C.M."/>
            <person name="DeLong E.F."/>
        </authorList>
    </citation>
    <scope>NUCLEOTIDE SEQUENCE</scope>
</reference>
<evidence type="ECO:0000313" key="3">
    <source>
        <dbReference type="EMBL" id="AAT38575.1"/>
    </source>
</evidence>
<dbReference type="InterPro" id="IPR058624">
    <property type="entry name" value="MdtA-like_HH"/>
</dbReference>
<name>Q6IVS3_9GAMM</name>
<dbReference type="AlphaFoldDB" id="Q6IVS3"/>
<comment type="similarity">
    <text evidence="1">Belongs to the membrane fusion protein (MFP) (TC 8.A.1) family.</text>
</comment>
<protein>
    <submittedName>
        <fullName evidence="3">Predicted transporter (ACRA ACRE type)</fullName>
    </submittedName>
</protein>
<dbReference type="PANTHER" id="PTHR30469">
    <property type="entry name" value="MULTIDRUG RESISTANCE PROTEIN MDTA"/>
    <property type="match status" value="1"/>
</dbReference>
<dbReference type="Gene3D" id="2.40.420.20">
    <property type="match status" value="1"/>
</dbReference>
<dbReference type="PANTHER" id="PTHR30469:SF11">
    <property type="entry name" value="BLL4320 PROTEIN"/>
    <property type="match status" value="1"/>
</dbReference>
<dbReference type="NCBIfam" id="TIGR01730">
    <property type="entry name" value="RND_mfp"/>
    <property type="match status" value="1"/>
</dbReference>
<dbReference type="EMBL" id="AY619685">
    <property type="protein sequence ID" value="AAT38575.1"/>
    <property type="molecule type" value="Genomic_DNA"/>
</dbReference>
<evidence type="ECO:0000259" key="2">
    <source>
        <dbReference type="Pfam" id="PF25876"/>
    </source>
</evidence>
<feature type="domain" description="Multidrug resistance protein MdtA-like alpha-helical hairpin" evidence="2">
    <location>
        <begin position="80"/>
        <end position="134"/>
    </location>
</feature>
<dbReference type="Gene3D" id="2.40.50.100">
    <property type="match status" value="1"/>
</dbReference>
<dbReference type="Pfam" id="PF25876">
    <property type="entry name" value="HH_MFP_RND"/>
    <property type="match status" value="1"/>
</dbReference>
<gene>
    <name evidence="3" type="ORF">eBACHOT4E07.14</name>
</gene>
<dbReference type="InterPro" id="IPR006143">
    <property type="entry name" value="RND_pump_MFP"/>
</dbReference>
<proteinExistence type="inferred from homology"/>
<accession>Q6IVS3</accession>
<dbReference type="GO" id="GO:1990281">
    <property type="term" value="C:efflux pump complex"/>
    <property type="evidence" value="ECO:0007669"/>
    <property type="project" value="TreeGrafter"/>
</dbReference>